<sequence length="338" mass="37709">MNDPNRPDRWRIDMNEQEQLKQLKEEYENMTIPEAGRERLQAGIDRARIEKKRAERVRRRSAWTAAAAAVIMLIALPNTNMQIAHAMENIPVLGGFFRLVTVRQYNYSDENHDAEVELAQISYGEDAGEGAPVGEVAVGAAAPEGTVVGSVEGAGQEDAEAKLSEDGVKEINQDMEATVEELIRQFEDTLSEEGYHGLHVTQEVVTDNALYYTVKLSVLETEASGYEHNQFYTIAKQTGNVVTLEDLFAEGSDYISAISENIKTQMKEQMAADEGVIYFLDNDDMPEFNFQGITEQTNFYFNERGELVIAFDEYEVAPGSMGAPEFVIPQEVTAALLK</sequence>
<reference evidence="3 4" key="1">
    <citation type="submission" date="2019-08" db="EMBL/GenBank/DDBJ databases">
        <title>In-depth cultivation of the pig gut microbiome towards novel bacterial diversity and tailored functional studies.</title>
        <authorList>
            <person name="Wylensek D."/>
            <person name="Hitch T.C.A."/>
            <person name="Clavel T."/>
        </authorList>
    </citation>
    <scope>NUCLEOTIDE SEQUENCE [LARGE SCALE GENOMIC DNA]</scope>
    <source>
        <strain evidence="3 4">WCA3-601-WT-6H</strain>
    </source>
</reference>
<dbReference type="Pfam" id="PF11738">
    <property type="entry name" value="DUF3298"/>
    <property type="match status" value="1"/>
</dbReference>
<dbReference type="RefSeq" id="WP_154495649.1">
    <property type="nucleotide sequence ID" value="NZ_VUMU01000004.1"/>
</dbReference>
<dbReference type="Gene3D" id="3.30.565.40">
    <property type="entry name" value="Fervidobacterium nodosum Rt17-B1 like"/>
    <property type="match status" value="1"/>
</dbReference>
<evidence type="ECO:0000259" key="2">
    <source>
        <dbReference type="Pfam" id="PF11738"/>
    </source>
</evidence>
<comment type="caution">
    <text evidence="3">The sequence shown here is derived from an EMBL/GenBank/DDBJ whole genome shotgun (WGS) entry which is preliminary data.</text>
</comment>
<evidence type="ECO:0000313" key="3">
    <source>
        <dbReference type="EMBL" id="MST57580.1"/>
    </source>
</evidence>
<evidence type="ECO:0000313" key="4">
    <source>
        <dbReference type="Proteomes" id="UP000476055"/>
    </source>
</evidence>
<evidence type="ECO:0000256" key="1">
    <source>
        <dbReference type="SAM" id="Phobius"/>
    </source>
</evidence>
<dbReference type="EMBL" id="VUMU01000004">
    <property type="protein sequence ID" value="MST57580.1"/>
    <property type="molecule type" value="Genomic_DNA"/>
</dbReference>
<feature type="domain" description="DUF3298" evidence="2">
    <location>
        <begin position="245"/>
        <end position="330"/>
    </location>
</feature>
<dbReference type="Proteomes" id="UP000476055">
    <property type="component" value="Unassembled WGS sequence"/>
</dbReference>
<keyword evidence="1" id="KW-0472">Membrane</keyword>
<keyword evidence="1" id="KW-1133">Transmembrane helix</keyword>
<accession>A0A6L5YI27</accession>
<dbReference type="InterPro" id="IPR021729">
    <property type="entry name" value="DUF3298"/>
</dbReference>
<organism evidence="3 4">
    <name type="scientific">Waltera intestinalis</name>
    <dbReference type="NCBI Taxonomy" id="2606635"/>
    <lineage>
        <taxon>Bacteria</taxon>
        <taxon>Bacillati</taxon>
        <taxon>Bacillota</taxon>
        <taxon>Clostridia</taxon>
        <taxon>Lachnospirales</taxon>
        <taxon>Lachnospiraceae</taxon>
        <taxon>Waltera</taxon>
    </lineage>
</organism>
<keyword evidence="4" id="KW-1185">Reference proteome</keyword>
<dbReference type="InterPro" id="IPR037126">
    <property type="entry name" value="PdaC/RsiV-like_sf"/>
</dbReference>
<dbReference type="Gene3D" id="3.90.640.20">
    <property type="entry name" value="Heat-shock cognate protein, ATPase"/>
    <property type="match status" value="1"/>
</dbReference>
<proteinExistence type="predicted"/>
<name>A0A6L5YI27_9FIRM</name>
<gene>
    <name evidence="3" type="ORF">FYJ59_04855</name>
</gene>
<dbReference type="AlphaFoldDB" id="A0A6L5YI27"/>
<protein>
    <submittedName>
        <fullName evidence="3">DUF3298 domain-containing protein</fullName>
    </submittedName>
</protein>
<feature type="transmembrane region" description="Helical" evidence="1">
    <location>
        <begin position="61"/>
        <end position="79"/>
    </location>
</feature>
<keyword evidence="1" id="KW-0812">Transmembrane</keyword>